<reference evidence="2" key="1">
    <citation type="submission" date="2021-01" db="EMBL/GenBank/DDBJ databases">
        <authorList>
            <person name="Corre E."/>
            <person name="Pelletier E."/>
            <person name="Niang G."/>
            <person name="Scheremetjew M."/>
            <person name="Finn R."/>
            <person name="Kale V."/>
            <person name="Holt S."/>
            <person name="Cochrane G."/>
            <person name="Meng A."/>
            <person name="Brown T."/>
            <person name="Cohen L."/>
        </authorList>
    </citation>
    <scope>NUCLEOTIDE SEQUENCE</scope>
</reference>
<proteinExistence type="predicted"/>
<accession>A0A7S0ZMB4</accession>
<feature type="compositionally biased region" description="Low complexity" evidence="1">
    <location>
        <begin position="567"/>
        <end position="602"/>
    </location>
</feature>
<dbReference type="EMBL" id="HBFQ01000725">
    <property type="protein sequence ID" value="CAD8826113.1"/>
    <property type="molecule type" value="Transcribed_RNA"/>
</dbReference>
<gene>
    <name evidence="2" type="ORF">NSCI0253_LOCUS459</name>
</gene>
<protein>
    <submittedName>
        <fullName evidence="2">Uncharacterized protein</fullName>
    </submittedName>
</protein>
<sequence length="1375" mass="153726">MVCFEVAQATIKHWAFTKASFQQFIFLEVYVQQDSFQANSSCSCGLRPFSRGGTGTAQSRCRTGLVDEAEEMLWRRYNDENFAVALFASEPGWRLKLGETTKLVLHVCRSPTRDDVKSASRVRTLFGSFVVGVFGAITVACETQCVATLELRPVWTRPFCLDLARPGGSPTASSCMLEHSGQGLLSKQGVPKATAPSVATRLSLLRSSITRARLSRIDWDTMPKVLRASLLNAPFWQGSKDNAKCCQSLRRQAAVLLFSDHQESRTKVHSSWLPADWTVTWRDSWPADGDHLRGKYGLAPLMEAEFRRDCIILFNTLFPRAKGEPFLNLRDWAFDLHVEMSFKNLSRTLSTVGKDWAERYTPDEDEIAQSDAESLKASSYGELSDDYSPRIMFLKRLLLCFATCGVYFSEDEKTKLAPWPYPIAALLGHGSRVLIRLEDVSAPEFMNFLLTGDPNSTDWKDSGIPAPLKRRMAATHSVEMHNGELMEKKLGVTSVTDSMQNIYDGIKKKHLGLNLPIGGVGNPSPMGADTIIGFTGTVVTQESKSFRRANSARRQLENITRFMVSRGSLSDSGESSRNSKYSFSSSRSSRSIATSESSSSASCYDLRMPSGSKRGRWRVLPHVQGGHLYVRIDDFGQHPVDTDLDNVDLMKRRLQDSSLEQVTRRRTDLMGVARHVSPAGDLCLPPAHRVSQKHGFVEVLHGAARLVRVMSEPDLQPDTDASIDDLCWVQLAVVSMCATLAAPPSCVALALLLKHYGIVNESRLVSEDSVRALYADLVERRCALVKRSGAVQLLVESFVLHLKLLGHVLVSVPYHGRRSWSLSSTCSDSDCSSSCSRKAPMTGLPVGPVLAGEPWKTTITRFLCENLELFEEHLTAILSPWDDTCHSVIQDRKMSVSHPGLQTDFKTHVVYWEIRDEAVSWLKCPPGGLKDCFSFRTMRLDSSGCTALRWRWARDTESAASFVSLREGESPQLVSSVDDIWARRACERDGVVRPSTEHALECLFLRCGVTVVSIPDAFLELQRGEAHLCLRRGILHRVVERVFVRLRLKTPDGTISVLASRRWDDNGEVMSLPNALLRVNEAWQEAATLCAMTALGLKKQQVASLGTPDCRQCEQCHRNSSLRNLQRTHLVTYDLKEEPGIFTRVRGKKRHHRRIKSLAPDDASDWAEDPARSVSWHCSLSSEFQSETVWLEEGALAEVEGANFGNIPTQYELRRVSSVLLGLEGCAPNTQSPFENVSHSVTATSNSISAFGNRKWRTYRANNALQIPSDKGGMRSRLTREMFSELVDNCERVGLVSPSVDLLLKRGDSHPRDLLGQKFLERELFKVILASCGEDARRAVQWMRQYRAEHPTPEQAYETICSGRRSGLISENWMW</sequence>
<evidence type="ECO:0000256" key="1">
    <source>
        <dbReference type="SAM" id="MobiDB-lite"/>
    </source>
</evidence>
<evidence type="ECO:0000313" key="2">
    <source>
        <dbReference type="EMBL" id="CAD8826113.1"/>
    </source>
</evidence>
<organism evidence="2">
    <name type="scientific">Noctiluca scintillans</name>
    <name type="common">Sea sparkle</name>
    <name type="synonym">Red tide dinoflagellate</name>
    <dbReference type="NCBI Taxonomy" id="2966"/>
    <lineage>
        <taxon>Eukaryota</taxon>
        <taxon>Sar</taxon>
        <taxon>Alveolata</taxon>
        <taxon>Dinophyceae</taxon>
        <taxon>Noctilucales</taxon>
        <taxon>Noctilucaceae</taxon>
        <taxon>Noctiluca</taxon>
    </lineage>
</organism>
<name>A0A7S0ZMB4_NOCSC</name>
<feature type="region of interest" description="Disordered" evidence="1">
    <location>
        <begin position="567"/>
        <end position="612"/>
    </location>
</feature>